<protein>
    <recommendedName>
        <fullName evidence="5">Phosphodiesterase</fullName>
        <ecNumber evidence="5">3.1.4.-</ecNumber>
    </recommendedName>
</protein>
<proteinExistence type="inferred from homology"/>
<dbReference type="SUPFAM" id="SSF109604">
    <property type="entry name" value="HD-domain/PDEase-like"/>
    <property type="match status" value="1"/>
</dbReference>
<dbReference type="InterPro" id="IPR003607">
    <property type="entry name" value="HD/PDEase_dom"/>
</dbReference>
<dbReference type="InterPro" id="IPR023088">
    <property type="entry name" value="PDEase"/>
</dbReference>
<name>A0ABN8I6B4_9NEOP</name>
<dbReference type="Pfam" id="PF00233">
    <property type="entry name" value="PDEase_I"/>
    <property type="match status" value="1"/>
</dbReference>
<evidence type="ECO:0000256" key="4">
    <source>
        <dbReference type="ARBA" id="ARBA00022801"/>
    </source>
</evidence>
<sequence length="572" mass="65200">IQNVVYTAVSVCCWAGAAVHQAHARVTLQRSTHLNMELRALLQQYFCDQASIDTMLTDMLAIIKSFIGTLRSSFFIIDRDNMDEQLIADMWDDGWATEKSTLPRKKTKVNLSLEQTPAGLVARTGMTLNLQDVYRDPRFTKEVDPTTGMVVRSSLTSPIVDKNGVIGVVQLVNKTTGRSFDTDDEAIFEVFVNYCSLIVHFYHMQQKKLYHENLNKVYSELMGLHLKPCQHDLDELEASWPAAAPANFRTFEWQPGPRAELAPLTCLMLWETFAASRGLSRPRLAEFVLAALRCYRPNAYHNARHAFCFTHTMYVILAANKERFGFVETTALMLAGLCHDLDHPGFNNNFLKLCKHPLAQMYKTSQLENYHYFLAAKMIEEQQLLSRLAPAERAQVVREVRFAILSTDLAAYFCTRARLAPLVAERAFRWPDPAHRRLLKGILMTTCDLSGCCKPFGVAKEITESIYAEFYEQGDRERALGYTPLSMMDRRRSANQPAEQIQFLSVVVLPCLMLLTSILPNTSPLLDNCRQTQEGWHEEIEMRGMKLWRQEESVTATSRSRVLLKSKSEEIS</sequence>
<keyword evidence="3 5" id="KW-0479">Metal-binding</keyword>
<organism evidence="7 8">
    <name type="scientific">Iphiclides podalirius</name>
    <name type="common">scarce swallowtail</name>
    <dbReference type="NCBI Taxonomy" id="110791"/>
    <lineage>
        <taxon>Eukaryota</taxon>
        <taxon>Metazoa</taxon>
        <taxon>Ecdysozoa</taxon>
        <taxon>Arthropoda</taxon>
        <taxon>Hexapoda</taxon>
        <taxon>Insecta</taxon>
        <taxon>Pterygota</taxon>
        <taxon>Neoptera</taxon>
        <taxon>Endopterygota</taxon>
        <taxon>Lepidoptera</taxon>
        <taxon>Glossata</taxon>
        <taxon>Ditrysia</taxon>
        <taxon>Papilionoidea</taxon>
        <taxon>Papilionidae</taxon>
        <taxon>Papilioninae</taxon>
        <taxon>Iphiclides</taxon>
    </lineage>
</organism>
<evidence type="ECO:0000313" key="8">
    <source>
        <dbReference type="Proteomes" id="UP000837857"/>
    </source>
</evidence>
<dbReference type="InterPro" id="IPR003018">
    <property type="entry name" value="GAF"/>
</dbReference>
<dbReference type="PANTHER" id="PTHR11347">
    <property type="entry name" value="CYCLIC NUCLEOTIDE PHOSPHODIESTERASE"/>
    <property type="match status" value="1"/>
</dbReference>
<reference evidence="7" key="1">
    <citation type="submission" date="2022-03" db="EMBL/GenBank/DDBJ databases">
        <authorList>
            <person name="Martin H S."/>
        </authorList>
    </citation>
    <scope>NUCLEOTIDE SEQUENCE</scope>
</reference>
<keyword evidence="2" id="KW-0140">cGMP</keyword>
<evidence type="ECO:0000256" key="2">
    <source>
        <dbReference type="ARBA" id="ARBA00022535"/>
    </source>
</evidence>
<evidence type="ECO:0000256" key="1">
    <source>
        <dbReference type="ARBA" id="ARBA00007648"/>
    </source>
</evidence>
<dbReference type="Gene3D" id="1.10.1300.10">
    <property type="entry name" value="3'5'-cyclic nucleotide phosphodiesterase, catalytic domain"/>
    <property type="match status" value="1"/>
</dbReference>
<dbReference type="InterPro" id="IPR029016">
    <property type="entry name" value="GAF-like_dom_sf"/>
</dbReference>
<dbReference type="EC" id="3.1.4.-" evidence="5"/>
<feature type="non-terminal residue" evidence="7">
    <location>
        <position position="1"/>
    </location>
</feature>
<gene>
    <name evidence="7" type="ORF">IPOD504_LOCUS5522</name>
</gene>
<feature type="non-terminal residue" evidence="7">
    <location>
        <position position="572"/>
    </location>
</feature>
<dbReference type="PROSITE" id="PS51845">
    <property type="entry name" value="PDEASE_I_2"/>
    <property type="match status" value="1"/>
</dbReference>
<dbReference type="InterPro" id="IPR002073">
    <property type="entry name" value="PDEase_catalytic_dom"/>
</dbReference>
<dbReference type="SUPFAM" id="SSF55781">
    <property type="entry name" value="GAF domain-like"/>
    <property type="match status" value="1"/>
</dbReference>
<dbReference type="EMBL" id="OW152829">
    <property type="protein sequence ID" value="CAH2046869.1"/>
    <property type="molecule type" value="Genomic_DNA"/>
</dbReference>
<accession>A0ABN8I6B4</accession>
<dbReference type="Pfam" id="PF01590">
    <property type="entry name" value="GAF"/>
    <property type="match status" value="1"/>
</dbReference>
<keyword evidence="8" id="KW-1185">Reference proteome</keyword>
<dbReference type="SMART" id="SM00065">
    <property type="entry name" value="GAF"/>
    <property type="match status" value="1"/>
</dbReference>
<dbReference type="CDD" id="cd00077">
    <property type="entry name" value="HDc"/>
    <property type="match status" value="1"/>
</dbReference>
<evidence type="ECO:0000313" key="7">
    <source>
        <dbReference type="EMBL" id="CAH2046869.1"/>
    </source>
</evidence>
<dbReference type="PROSITE" id="PS00126">
    <property type="entry name" value="PDEASE_I_1"/>
    <property type="match status" value="1"/>
</dbReference>
<dbReference type="InterPro" id="IPR036971">
    <property type="entry name" value="PDEase_catalytic_dom_sf"/>
</dbReference>
<evidence type="ECO:0000259" key="6">
    <source>
        <dbReference type="PROSITE" id="PS51845"/>
    </source>
</evidence>
<comment type="similarity">
    <text evidence="1 5">Belongs to the cyclic nucleotide phosphodiesterase family.</text>
</comment>
<feature type="domain" description="PDEase" evidence="6">
    <location>
        <begin position="214"/>
        <end position="543"/>
    </location>
</feature>
<keyword evidence="4 5" id="KW-0378">Hydrolase</keyword>
<dbReference type="Proteomes" id="UP000837857">
    <property type="component" value="Chromosome 17"/>
</dbReference>
<dbReference type="InterPro" id="IPR023174">
    <property type="entry name" value="PDEase_CS"/>
</dbReference>
<dbReference type="PRINTS" id="PR00387">
    <property type="entry name" value="PDIESTERASE1"/>
</dbReference>
<evidence type="ECO:0000256" key="5">
    <source>
        <dbReference type="RuleBase" id="RU363067"/>
    </source>
</evidence>
<dbReference type="Gene3D" id="3.30.450.40">
    <property type="match status" value="1"/>
</dbReference>
<evidence type="ECO:0000256" key="3">
    <source>
        <dbReference type="ARBA" id="ARBA00022723"/>
    </source>
</evidence>
<comment type="cofactor">
    <cofactor evidence="5">
        <name>a divalent metal cation</name>
        <dbReference type="ChEBI" id="CHEBI:60240"/>
    </cofactor>
    <text evidence="5">Binds 2 divalent metal cations per subunit. Site 1 may preferentially bind zinc ions, while site 2 has a preference for magnesium and/or manganese ions.</text>
</comment>